<evidence type="ECO:0000313" key="2">
    <source>
        <dbReference type="EMBL" id="AFQ45319.1"/>
    </source>
</evidence>
<dbReference type="InterPro" id="IPR052024">
    <property type="entry name" value="Methanogen_methyltrans"/>
</dbReference>
<dbReference type="AlphaFoldDB" id="J7IYY0"/>
<name>J7IYY0_DESMD</name>
<evidence type="ECO:0000259" key="1">
    <source>
        <dbReference type="Pfam" id="PF01208"/>
    </source>
</evidence>
<dbReference type="InterPro" id="IPR038071">
    <property type="entry name" value="UROD/MetE-like_sf"/>
</dbReference>
<dbReference type="Proteomes" id="UP000005262">
    <property type="component" value="Chromosome"/>
</dbReference>
<sequence>MRSLARVLGTLNFTDVDRTPVFFEHSGFVARSAGISIEKYLTDVDILVAVNLETVKKFRTDIISVCLDSCVEAEALGSKVVYSNTAYPNIPTPLITDWHQLDRLTVPDPWSSGRMPLMLKAARAVVEKDAGEHFIVGQVLGPVTIASQIYGIENLIYLIVDDPEGFMELLKFSTQVTELYCAALRETGIHAIMLHDPTASPDVLSKSVFADLIAPQLKGMIQRIREQQETYLWLQIIGNTSSVLPLIADFNLEMVTIDSPVKLSDAFHCLENKVVIGNINPMLFRNASFDQLSSTLKHIYEQQRKFGYVIGTGCETPLDACEKNITYFLELIGRIKCLC</sequence>
<dbReference type="Gene3D" id="3.20.20.210">
    <property type="match status" value="1"/>
</dbReference>
<dbReference type="GO" id="GO:0006779">
    <property type="term" value="P:porphyrin-containing compound biosynthetic process"/>
    <property type="evidence" value="ECO:0007669"/>
    <property type="project" value="InterPro"/>
</dbReference>
<dbReference type="RefSeq" id="WP_014904228.1">
    <property type="nucleotide sequence ID" value="NC_018515.1"/>
</dbReference>
<dbReference type="HOGENOM" id="CLU_040933_2_0_9"/>
<dbReference type="PANTHER" id="PTHR47099:SF1">
    <property type="entry name" value="METHYLCOBAMIDE:COM METHYLTRANSFERASE MTBA"/>
    <property type="match status" value="1"/>
</dbReference>
<accession>J7IYY0</accession>
<dbReference type="InterPro" id="IPR000257">
    <property type="entry name" value="Uroporphyrinogen_deCOase"/>
</dbReference>
<dbReference type="GO" id="GO:0004853">
    <property type="term" value="F:uroporphyrinogen decarboxylase activity"/>
    <property type="evidence" value="ECO:0007669"/>
    <property type="project" value="InterPro"/>
</dbReference>
<dbReference type="PANTHER" id="PTHR47099">
    <property type="entry name" value="METHYLCOBAMIDE:COM METHYLTRANSFERASE MTBA"/>
    <property type="match status" value="1"/>
</dbReference>
<dbReference type="STRING" id="768704.Desmer_3470"/>
<reference evidence="2 3" key="1">
    <citation type="journal article" date="2012" name="J. Bacteriol.">
        <title>Complete genome sequences of Desulfosporosinus orientis DSM765T, Desulfosporosinus youngiae DSM17734T, Desulfosporosinus meridiei DSM13257T, and Desulfosporosinus acidiphilus DSM22704T.</title>
        <authorList>
            <person name="Pester M."/>
            <person name="Brambilla E."/>
            <person name="Alazard D."/>
            <person name="Rattei T."/>
            <person name="Weinmaier T."/>
            <person name="Han J."/>
            <person name="Lucas S."/>
            <person name="Lapidus A."/>
            <person name="Cheng J.F."/>
            <person name="Goodwin L."/>
            <person name="Pitluck S."/>
            <person name="Peters L."/>
            <person name="Ovchinnikova G."/>
            <person name="Teshima H."/>
            <person name="Detter J.C."/>
            <person name="Han C.S."/>
            <person name="Tapia R."/>
            <person name="Land M.L."/>
            <person name="Hauser L."/>
            <person name="Kyrpides N.C."/>
            <person name="Ivanova N.N."/>
            <person name="Pagani I."/>
            <person name="Huntmann M."/>
            <person name="Wei C.L."/>
            <person name="Davenport K.W."/>
            <person name="Daligault H."/>
            <person name="Chain P.S."/>
            <person name="Chen A."/>
            <person name="Mavromatis K."/>
            <person name="Markowitz V."/>
            <person name="Szeto E."/>
            <person name="Mikhailova N."/>
            <person name="Pati A."/>
            <person name="Wagner M."/>
            <person name="Woyke T."/>
            <person name="Ollivier B."/>
            <person name="Klenk H.P."/>
            <person name="Spring S."/>
            <person name="Loy A."/>
        </authorList>
    </citation>
    <scope>NUCLEOTIDE SEQUENCE [LARGE SCALE GENOMIC DNA]</scope>
    <source>
        <strain evidence="3">ATCC BAA-275 / DSM 13257 / NCIMB 13706 / S10</strain>
    </source>
</reference>
<dbReference type="OrthoDB" id="8452307at2"/>
<keyword evidence="3" id="KW-1185">Reference proteome</keyword>
<feature type="domain" description="Uroporphyrinogen decarboxylase (URO-D)" evidence="1">
    <location>
        <begin position="6"/>
        <end position="332"/>
    </location>
</feature>
<proteinExistence type="predicted"/>
<reference evidence="3" key="2">
    <citation type="submission" date="2012-08" db="EMBL/GenBank/DDBJ databases">
        <title>Finished genome of Desulfosporosinus meridiei DSM 13257.</title>
        <authorList>
            <person name="Huntemann M."/>
            <person name="Wei C.-L."/>
            <person name="Han J."/>
            <person name="Detter J.C."/>
            <person name="Han C."/>
            <person name="Davenport K."/>
            <person name="Daligault H."/>
            <person name="Erkkila T."/>
            <person name="Gu W."/>
            <person name="Munk A.C.C."/>
            <person name="Teshima H."/>
            <person name="Xu Y."/>
            <person name="Chain P."/>
            <person name="Tapia R."/>
            <person name="Chen A."/>
            <person name="Krypides N."/>
            <person name="Mavromatis K."/>
            <person name="Markowitz V."/>
            <person name="Szeto E."/>
            <person name="Ivanova N."/>
            <person name="Mikhailova N."/>
            <person name="Ovchinnikova G."/>
            <person name="Pagani I."/>
            <person name="Pati A."/>
            <person name="Goodwin L."/>
            <person name="Peters L."/>
            <person name="Pitluck S."/>
            <person name="Woyke T."/>
            <person name="Pester M."/>
            <person name="Spring S."/>
            <person name="Ollivier B."/>
            <person name="Rattei T."/>
            <person name="Klenk H.-P."/>
            <person name="Wagner M."/>
            <person name="Loy A."/>
        </authorList>
    </citation>
    <scope>NUCLEOTIDE SEQUENCE [LARGE SCALE GENOMIC DNA]</scope>
    <source>
        <strain evidence="3">ATCC BAA-275 / DSM 13257 / NCIMB 13706 / S10</strain>
    </source>
</reference>
<dbReference type="SUPFAM" id="SSF51726">
    <property type="entry name" value="UROD/MetE-like"/>
    <property type="match status" value="1"/>
</dbReference>
<dbReference type="Pfam" id="PF01208">
    <property type="entry name" value="URO-D"/>
    <property type="match status" value="1"/>
</dbReference>
<dbReference type="KEGG" id="dmi:Desmer_3470"/>
<protein>
    <submittedName>
        <fullName evidence="2">Uroporphyrinogen-III decarboxylase</fullName>
    </submittedName>
</protein>
<dbReference type="EMBL" id="CP003629">
    <property type="protein sequence ID" value="AFQ45319.1"/>
    <property type="molecule type" value="Genomic_DNA"/>
</dbReference>
<dbReference type="eggNOG" id="COG0407">
    <property type="taxonomic scope" value="Bacteria"/>
</dbReference>
<gene>
    <name evidence="2" type="ordered locus">Desmer_3470</name>
</gene>
<organism evidence="2 3">
    <name type="scientific">Desulfosporosinus meridiei (strain ATCC BAA-275 / DSM 13257 / KCTC 12902 / NCIMB 13706 / S10)</name>
    <dbReference type="NCBI Taxonomy" id="768704"/>
    <lineage>
        <taxon>Bacteria</taxon>
        <taxon>Bacillati</taxon>
        <taxon>Bacillota</taxon>
        <taxon>Clostridia</taxon>
        <taxon>Eubacteriales</taxon>
        <taxon>Desulfitobacteriaceae</taxon>
        <taxon>Desulfosporosinus</taxon>
    </lineage>
</organism>
<evidence type="ECO:0000313" key="3">
    <source>
        <dbReference type="Proteomes" id="UP000005262"/>
    </source>
</evidence>